<keyword evidence="2" id="KW-1185">Reference proteome</keyword>
<evidence type="ECO:0000313" key="1">
    <source>
        <dbReference type="EMBL" id="RNA43828.1"/>
    </source>
</evidence>
<name>A0A3M7T7L3_BRAPC</name>
<accession>A0A3M7T7L3</accession>
<proteinExistence type="predicted"/>
<protein>
    <submittedName>
        <fullName evidence="1">Uncharacterized protein</fullName>
    </submittedName>
</protein>
<organism evidence="1 2">
    <name type="scientific">Brachionus plicatilis</name>
    <name type="common">Marine rotifer</name>
    <name type="synonym">Brachionus muelleri</name>
    <dbReference type="NCBI Taxonomy" id="10195"/>
    <lineage>
        <taxon>Eukaryota</taxon>
        <taxon>Metazoa</taxon>
        <taxon>Spiralia</taxon>
        <taxon>Gnathifera</taxon>
        <taxon>Rotifera</taxon>
        <taxon>Eurotatoria</taxon>
        <taxon>Monogononta</taxon>
        <taxon>Pseudotrocha</taxon>
        <taxon>Ploima</taxon>
        <taxon>Brachionidae</taxon>
        <taxon>Brachionus</taxon>
    </lineage>
</organism>
<reference evidence="1 2" key="1">
    <citation type="journal article" date="2018" name="Sci. Rep.">
        <title>Genomic signatures of local adaptation to the degree of environmental predictability in rotifers.</title>
        <authorList>
            <person name="Franch-Gras L."/>
            <person name="Hahn C."/>
            <person name="Garcia-Roger E.M."/>
            <person name="Carmona M.J."/>
            <person name="Serra M."/>
            <person name="Gomez A."/>
        </authorList>
    </citation>
    <scope>NUCLEOTIDE SEQUENCE [LARGE SCALE GENOMIC DNA]</scope>
    <source>
        <strain evidence="1">HYR1</strain>
    </source>
</reference>
<evidence type="ECO:0000313" key="2">
    <source>
        <dbReference type="Proteomes" id="UP000276133"/>
    </source>
</evidence>
<gene>
    <name evidence="1" type="ORF">BpHYR1_020680</name>
</gene>
<comment type="caution">
    <text evidence="1">The sequence shown here is derived from an EMBL/GenBank/DDBJ whole genome shotgun (WGS) entry which is preliminary data.</text>
</comment>
<sequence>MIYHFVQKDGASDNRERASTQLYSVQNEKTRCHLDFENAFQLCFVAGFQTRYILFAISIDSVCVYKQIKKVCDFSYLTSQDKRQQMRPGLKEIEWKRNGHTGLI</sequence>
<dbReference type="Proteomes" id="UP000276133">
    <property type="component" value="Unassembled WGS sequence"/>
</dbReference>
<dbReference type="EMBL" id="REGN01000174">
    <property type="protein sequence ID" value="RNA43828.1"/>
    <property type="molecule type" value="Genomic_DNA"/>
</dbReference>
<dbReference type="AlphaFoldDB" id="A0A3M7T7L3"/>